<dbReference type="InterPro" id="IPR051044">
    <property type="entry name" value="MAG_DAG_Lipase"/>
</dbReference>
<proteinExistence type="predicted"/>
<dbReference type="PRINTS" id="PR00111">
    <property type="entry name" value="ABHYDROLASE"/>
</dbReference>
<dbReference type="PANTHER" id="PTHR11614">
    <property type="entry name" value="PHOSPHOLIPASE-RELATED"/>
    <property type="match status" value="1"/>
</dbReference>
<dbReference type="Pfam" id="PF12146">
    <property type="entry name" value="Hydrolase_4"/>
    <property type="match status" value="1"/>
</dbReference>
<protein>
    <submittedName>
        <fullName evidence="2">Alpha/beta hydrolase</fullName>
    </submittedName>
</protein>
<dbReference type="GO" id="GO:0016787">
    <property type="term" value="F:hydrolase activity"/>
    <property type="evidence" value="ECO:0007669"/>
    <property type="project" value="UniProtKB-KW"/>
</dbReference>
<dbReference type="InterPro" id="IPR029058">
    <property type="entry name" value="AB_hydrolase_fold"/>
</dbReference>
<sequence length="309" mass="33884">MADGYRLPFQRWGRTDRPRIVVLGLHGFNDYSQAFRPLGEHLATLGITTYAFDQRGFGRTRQAGRWHGSDRLTADLRTLIGLLRARHPQARLILIGESMGAAVALSADATAPLDVDGLVLIAPAVWSRDSMPWYQRAALALAARTLPGLKLTGDGIQIAPSDNKPMLIAMGRDPLVIKATRIEALWGVTNVMDQAVTWPDSRRHPDGQPPTLILYGERDSIIPARAFCRFIDAVPLDAAALRLLLYAEGWHMLPRDLQGARVRADIATWLLDPSAALPSGEVVSESAERLRRFCAATTGPPDGCRAKPF</sequence>
<dbReference type="Gene3D" id="3.40.50.1820">
    <property type="entry name" value="alpha/beta hydrolase"/>
    <property type="match status" value="1"/>
</dbReference>
<feature type="domain" description="Serine aminopeptidase S33" evidence="1">
    <location>
        <begin position="17"/>
        <end position="257"/>
    </location>
</feature>
<keyword evidence="3" id="KW-1185">Reference proteome</keyword>
<evidence type="ECO:0000259" key="1">
    <source>
        <dbReference type="Pfam" id="PF12146"/>
    </source>
</evidence>
<name>A0AAJ0XDY5_HALSE</name>
<dbReference type="Proteomes" id="UP001296967">
    <property type="component" value="Unassembled WGS sequence"/>
</dbReference>
<dbReference type="SUPFAM" id="SSF53474">
    <property type="entry name" value="alpha/beta-Hydrolases"/>
    <property type="match status" value="1"/>
</dbReference>
<dbReference type="EMBL" id="NHSF01000012">
    <property type="protein sequence ID" value="MBK5929279.1"/>
    <property type="molecule type" value="Genomic_DNA"/>
</dbReference>
<keyword evidence="2" id="KW-0378">Hydrolase</keyword>
<evidence type="ECO:0000313" key="2">
    <source>
        <dbReference type="EMBL" id="MBK5929279.1"/>
    </source>
</evidence>
<comment type="caution">
    <text evidence="2">The sequence shown here is derived from an EMBL/GenBank/DDBJ whole genome shotgun (WGS) entry which is preliminary data.</text>
</comment>
<gene>
    <name evidence="2" type="ORF">CCR82_01690</name>
</gene>
<accession>A0AAJ0XDY5</accession>
<organism evidence="2 3">
    <name type="scientific">Halochromatium salexigens</name>
    <name type="common">Chromatium salexigens</name>
    <dbReference type="NCBI Taxonomy" id="49447"/>
    <lineage>
        <taxon>Bacteria</taxon>
        <taxon>Pseudomonadati</taxon>
        <taxon>Pseudomonadota</taxon>
        <taxon>Gammaproteobacteria</taxon>
        <taxon>Chromatiales</taxon>
        <taxon>Chromatiaceae</taxon>
        <taxon>Halochromatium</taxon>
    </lineage>
</organism>
<reference evidence="2" key="1">
    <citation type="submission" date="2017-05" db="EMBL/GenBank/DDBJ databases">
        <authorList>
            <person name="Imhoff J.F."/>
            <person name="Rahn T."/>
            <person name="Kuenzel S."/>
            <person name="Neulinger S.C."/>
        </authorList>
    </citation>
    <scope>NUCLEOTIDE SEQUENCE</scope>
    <source>
        <strain evidence="2">DSM 4395</strain>
    </source>
</reference>
<dbReference type="AlphaFoldDB" id="A0AAJ0XDY5"/>
<dbReference type="InterPro" id="IPR022742">
    <property type="entry name" value="Hydrolase_4"/>
</dbReference>
<evidence type="ECO:0000313" key="3">
    <source>
        <dbReference type="Proteomes" id="UP001296967"/>
    </source>
</evidence>
<reference evidence="2" key="2">
    <citation type="journal article" date="2020" name="Microorganisms">
        <title>Osmotic Adaptation and Compatible Solute Biosynthesis of Phototrophic Bacteria as Revealed from Genome Analyses.</title>
        <authorList>
            <person name="Imhoff J.F."/>
            <person name="Rahn T."/>
            <person name="Kunzel S."/>
            <person name="Keller A."/>
            <person name="Neulinger S.C."/>
        </authorList>
    </citation>
    <scope>NUCLEOTIDE SEQUENCE</scope>
    <source>
        <strain evidence="2">DSM 4395</strain>
    </source>
</reference>
<dbReference type="InterPro" id="IPR000073">
    <property type="entry name" value="AB_hydrolase_1"/>
</dbReference>